<dbReference type="RefSeq" id="WP_269884628.1">
    <property type="nucleotide sequence ID" value="NZ_JAQAGZ010000021.1"/>
</dbReference>
<dbReference type="EMBL" id="JAQAGZ010000021">
    <property type="protein sequence ID" value="MCZ8516096.1"/>
    <property type="molecule type" value="Genomic_DNA"/>
</dbReference>
<gene>
    <name evidence="1" type="ORF">O9H85_27580</name>
</gene>
<sequence length="264" mass="30428">MSKLTLKSEIQNEWEDFMQEGYTYSMQGNSVEAARVWRELWNKMYAVLKADDSISMEDLDGAFHGMQSIYNWSTDFEMELGNASKEVSSFAQTRIEFCNTYIAKCQDKSEPNLEGMKWALCESYFDLEEIEEGERLFQKYLEESPTSGWGWIGWSDQYGIFAKKNKDNEKAMRILKKALEIEGLQDRFHVLERLDDLFMEMGMHQEAAEVRQKVLDEMKTKNASRPKATLPPLIKAVPVTSAKIGRNEPCPCGSGFKHKKCCGK</sequence>
<name>A0ABT4QH87_9BACL</name>
<dbReference type="Gene3D" id="3.10.450.50">
    <property type="match status" value="1"/>
</dbReference>
<keyword evidence="2" id="KW-1185">Reference proteome</keyword>
<protein>
    <submittedName>
        <fullName evidence="1">SEC-C metal-binding domain-containing protein</fullName>
    </submittedName>
</protein>
<evidence type="ECO:0000313" key="2">
    <source>
        <dbReference type="Proteomes" id="UP001527882"/>
    </source>
</evidence>
<dbReference type="InterPro" id="IPR004027">
    <property type="entry name" value="SEC_C_motif"/>
</dbReference>
<organism evidence="1 2">
    <name type="scientific">Paenibacillus gyeongsangnamensis</name>
    <dbReference type="NCBI Taxonomy" id="3388067"/>
    <lineage>
        <taxon>Bacteria</taxon>
        <taxon>Bacillati</taxon>
        <taxon>Bacillota</taxon>
        <taxon>Bacilli</taxon>
        <taxon>Bacillales</taxon>
        <taxon>Paenibacillaceae</taxon>
        <taxon>Paenibacillus</taxon>
    </lineage>
</organism>
<comment type="caution">
    <text evidence="1">The sequence shown here is derived from an EMBL/GenBank/DDBJ whole genome shotgun (WGS) entry which is preliminary data.</text>
</comment>
<evidence type="ECO:0000313" key="1">
    <source>
        <dbReference type="EMBL" id="MCZ8516096.1"/>
    </source>
</evidence>
<dbReference type="InterPro" id="IPR011990">
    <property type="entry name" value="TPR-like_helical_dom_sf"/>
</dbReference>
<dbReference type="SUPFAM" id="SSF103642">
    <property type="entry name" value="Sec-C motif"/>
    <property type="match status" value="1"/>
</dbReference>
<dbReference type="Proteomes" id="UP001527882">
    <property type="component" value="Unassembled WGS sequence"/>
</dbReference>
<reference evidence="1 2" key="1">
    <citation type="submission" date="2022-12" db="EMBL/GenBank/DDBJ databases">
        <title>Draft genome sequence of Paenibacillus sp. dW9.</title>
        <authorList>
            <person name="Choi E.-W."/>
            <person name="Kim D.-U."/>
        </authorList>
    </citation>
    <scope>NUCLEOTIDE SEQUENCE [LARGE SCALE GENOMIC DNA]</scope>
    <source>
        <strain evidence="2">dW9</strain>
    </source>
</reference>
<dbReference type="Pfam" id="PF02810">
    <property type="entry name" value="SEC-C"/>
    <property type="match status" value="1"/>
</dbReference>
<dbReference type="SUPFAM" id="SSF48452">
    <property type="entry name" value="TPR-like"/>
    <property type="match status" value="1"/>
</dbReference>
<proteinExistence type="predicted"/>
<accession>A0ABT4QH87</accession>